<sequence>MSIATKWYVRVRRHGHPRADKNGQVKRSVLVMEEAIGRYLLPDEEVHHINRVITDDRIENLLLTTHSEHRQMEKNVKNRYEMALLEANSNGGGI</sequence>
<comment type="caution">
    <text evidence="2">The sequence shown here is derived from an EMBL/GenBank/DDBJ whole genome shotgun (WGS) entry which is preliminary data.</text>
</comment>
<dbReference type="AlphaFoldDB" id="A0A0F8XTA4"/>
<accession>A0A0F8XTA4</accession>
<gene>
    <name evidence="2" type="ORF">LCGC14_2984270</name>
</gene>
<proteinExistence type="predicted"/>
<feature type="domain" description="HNH nuclease" evidence="1">
    <location>
        <begin position="28"/>
        <end position="70"/>
    </location>
</feature>
<dbReference type="Pfam" id="PF13392">
    <property type="entry name" value="HNH_3"/>
    <property type="match status" value="1"/>
</dbReference>
<reference evidence="2" key="1">
    <citation type="journal article" date="2015" name="Nature">
        <title>Complex archaea that bridge the gap between prokaryotes and eukaryotes.</title>
        <authorList>
            <person name="Spang A."/>
            <person name="Saw J.H."/>
            <person name="Jorgensen S.L."/>
            <person name="Zaremba-Niedzwiedzka K."/>
            <person name="Martijn J."/>
            <person name="Lind A.E."/>
            <person name="van Eijk R."/>
            <person name="Schleper C."/>
            <person name="Guy L."/>
            <person name="Ettema T.J."/>
        </authorList>
    </citation>
    <scope>NUCLEOTIDE SEQUENCE</scope>
</reference>
<dbReference type="EMBL" id="LAZR01061026">
    <property type="protein sequence ID" value="KKK64435.1"/>
    <property type="molecule type" value="Genomic_DNA"/>
</dbReference>
<dbReference type="SUPFAM" id="SSF54060">
    <property type="entry name" value="His-Me finger endonucleases"/>
    <property type="match status" value="1"/>
</dbReference>
<organism evidence="2">
    <name type="scientific">marine sediment metagenome</name>
    <dbReference type="NCBI Taxonomy" id="412755"/>
    <lineage>
        <taxon>unclassified sequences</taxon>
        <taxon>metagenomes</taxon>
        <taxon>ecological metagenomes</taxon>
    </lineage>
</organism>
<name>A0A0F8XTA4_9ZZZZ</name>
<evidence type="ECO:0000259" key="1">
    <source>
        <dbReference type="Pfam" id="PF13392"/>
    </source>
</evidence>
<dbReference type="InterPro" id="IPR003615">
    <property type="entry name" value="HNH_nuc"/>
</dbReference>
<evidence type="ECO:0000313" key="2">
    <source>
        <dbReference type="EMBL" id="KKK64435.1"/>
    </source>
</evidence>
<protein>
    <recommendedName>
        <fullName evidence="1">HNH nuclease domain-containing protein</fullName>
    </recommendedName>
</protein>
<dbReference type="Gene3D" id="3.90.75.20">
    <property type="match status" value="1"/>
</dbReference>
<dbReference type="InterPro" id="IPR044925">
    <property type="entry name" value="His-Me_finger_sf"/>
</dbReference>